<dbReference type="InterPro" id="IPR009548">
    <property type="entry name" value="Prkrip1"/>
</dbReference>
<dbReference type="GO" id="GO:0019901">
    <property type="term" value="F:protein kinase binding"/>
    <property type="evidence" value="ECO:0007669"/>
    <property type="project" value="TreeGrafter"/>
</dbReference>
<dbReference type="GO" id="GO:0003725">
    <property type="term" value="F:double-stranded RNA binding"/>
    <property type="evidence" value="ECO:0007669"/>
    <property type="project" value="InterPro"/>
</dbReference>
<evidence type="ECO:0008006" key="4">
    <source>
        <dbReference type="Google" id="ProtNLM"/>
    </source>
</evidence>
<feature type="compositionally biased region" description="Basic and acidic residues" evidence="1">
    <location>
        <begin position="47"/>
        <end position="59"/>
    </location>
</feature>
<proteinExistence type="predicted"/>
<protein>
    <recommendedName>
        <fullName evidence="4">DUF1168-domain-containing protein</fullName>
    </recommendedName>
</protein>
<dbReference type="PANTHER" id="PTHR13507:SF0">
    <property type="entry name" value="PRKR-INTERACTING PROTEIN 1"/>
    <property type="match status" value="1"/>
</dbReference>
<feature type="compositionally biased region" description="Basic and acidic residues" evidence="1">
    <location>
        <begin position="82"/>
        <end position="119"/>
    </location>
</feature>
<sequence>MSSHSPSPVPPPSGAARHATSAVERQRSQLERLLKDPAKPAYIPPPPKEKSLRPAREMMKNVQGSSAGAGSGEFHVYKASRRREYERLKAMEDSTAKEQEIQEFEARKRQRDEEAEAKTAKNRAKRQKKKGKSKTKSGNEDEPSPSGVEVPLKKKRLISGKEVMFKAPGEEIDDGPAGPNAEPEADDETANVDNPLQQDAVGHVVADLPKITIIEDD</sequence>
<dbReference type="STRING" id="205917.A0A4Y9YFQ5"/>
<evidence type="ECO:0000313" key="2">
    <source>
        <dbReference type="EMBL" id="TFY60523.1"/>
    </source>
</evidence>
<gene>
    <name evidence="2" type="ORF">EVG20_g7384</name>
</gene>
<dbReference type="Proteomes" id="UP000298327">
    <property type="component" value="Unassembled WGS sequence"/>
</dbReference>
<evidence type="ECO:0000313" key="3">
    <source>
        <dbReference type="Proteomes" id="UP000298327"/>
    </source>
</evidence>
<comment type="caution">
    <text evidence="2">The sequence shown here is derived from an EMBL/GenBank/DDBJ whole genome shotgun (WGS) entry which is preliminary data.</text>
</comment>
<dbReference type="Pfam" id="PF06658">
    <property type="entry name" value="DUF1168"/>
    <property type="match status" value="1"/>
</dbReference>
<reference evidence="2 3" key="1">
    <citation type="submission" date="2019-02" db="EMBL/GenBank/DDBJ databases">
        <title>Genome sequencing of the rare red list fungi Dentipellis fragilis.</title>
        <authorList>
            <person name="Buettner E."/>
            <person name="Kellner H."/>
        </authorList>
    </citation>
    <scope>NUCLEOTIDE SEQUENCE [LARGE SCALE GENOMIC DNA]</scope>
    <source>
        <strain evidence="2 3">DSM 105465</strain>
    </source>
</reference>
<name>A0A4Y9YFQ5_9AGAM</name>
<accession>A0A4Y9YFQ5</accession>
<dbReference type="AlphaFoldDB" id="A0A4Y9YFQ5"/>
<dbReference type="PANTHER" id="PTHR13507">
    <property type="entry name" value="PRKR-INTERACTING PROTEIN 1"/>
    <property type="match status" value="1"/>
</dbReference>
<dbReference type="EMBL" id="SEOQ01000558">
    <property type="protein sequence ID" value="TFY60523.1"/>
    <property type="molecule type" value="Genomic_DNA"/>
</dbReference>
<keyword evidence="3" id="KW-1185">Reference proteome</keyword>
<evidence type="ECO:0000256" key="1">
    <source>
        <dbReference type="SAM" id="MobiDB-lite"/>
    </source>
</evidence>
<dbReference type="GO" id="GO:0005730">
    <property type="term" value="C:nucleolus"/>
    <property type="evidence" value="ECO:0007669"/>
    <property type="project" value="TreeGrafter"/>
</dbReference>
<dbReference type="OrthoDB" id="10067079at2759"/>
<dbReference type="GO" id="GO:0004860">
    <property type="term" value="F:protein kinase inhibitor activity"/>
    <property type="evidence" value="ECO:0007669"/>
    <property type="project" value="TreeGrafter"/>
</dbReference>
<feature type="compositionally biased region" description="Basic and acidic residues" evidence="1">
    <location>
        <begin position="24"/>
        <end position="38"/>
    </location>
</feature>
<organism evidence="2 3">
    <name type="scientific">Dentipellis fragilis</name>
    <dbReference type="NCBI Taxonomy" id="205917"/>
    <lineage>
        <taxon>Eukaryota</taxon>
        <taxon>Fungi</taxon>
        <taxon>Dikarya</taxon>
        <taxon>Basidiomycota</taxon>
        <taxon>Agaricomycotina</taxon>
        <taxon>Agaricomycetes</taxon>
        <taxon>Russulales</taxon>
        <taxon>Hericiaceae</taxon>
        <taxon>Dentipellis</taxon>
    </lineage>
</organism>
<feature type="region of interest" description="Disordered" evidence="1">
    <location>
        <begin position="1"/>
        <end position="191"/>
    </location>
</feature>
<feature type="compositionally biased region" description="Basic residues" evidence="1">
    <location>
        <begin position="120"/>
        <end position="135"/>
    </location>
</feature>